<dbReference type="GO" id="GO:0003676">
    <property type="term" value="F:nucleic acid binding"/>
    <property type="evidence" value="ECO:0007669"/>
    <property type="project" value="InterPro"/>
</dbReference>
<dbReference type="PROSITE" id="PS50994">
    <property type="entry name" value="INTEGRASE"/>
    <property type="match status" value="1"/>
</dbReference>
<dbReference type="GO" id="GO:0015074">
    <property type="term" value="P:DNA integration"/>
    <property type="evidence" value="ECO:0007669"/>
    <property type="project" value="InterPro"/>
</dbReference>
<dbReference type="Pfam" id="PF22483">
    <property type="entry name" value="Mu-transpos_C_2"/>
    <property type="match status" value="1"/>
</dbReference>
<dbReference type="RefSeq" id="WP_108623073.1">
    <property type="nucleotide sequence ID" value="NZ_CP028901.1"/>
</dbReference>
<proteinExistence type="inferred from homology"/>
<reference evidence="3 4" key="1">
    <citation type="submission" date="2018-04" db="EMBL/GenBank/DDBJ databases">
        <title>Bordetella sp. HZ20 isolated from seawater.</title>
        <authorList>
            <person name="Sun C."/>
        </authorList>
    </citation>
    <scope>NUCLEOTIDE SEQUENCE [LARGE SCALE GENOMIC DNA]</scope>
    <source>
        <strain evidence="3 4">HZ20</strain>
    </source>
</reference>
<dbReference type="InterPro" id="IPR001584">
    <property type="entry name" value="Integrase_cat-core"/>
</dbReference>
<keyword evidence="4" id="KW-1185">Reference proteome</keyword>
<evidence type="ECO:0000313" key="3">
    <source>
        <dbReference type="EMBL" id="AWB35617.1"/>
    </source>
</evidence>
<dbReference type="EMBL" id="CP028901">
    <property type="protein sequence ID" value="AWB35617.1"/>
    <property type="molecule type" value="Genomic_DNA"/>
</dbReference>
<dbReference type="AlphaFoldDB" id="A0A2R4XP82"/>
<dbReference type="KEGG" id="boz:DBV39_03675"/>
<organism evidence="3 4">
    <name type="scientific">Orrella marina</name>
    <dbReference type="NCBI Taxonomy" id="2163011"/>
    <lineage>
        <taxon>Bacteria</taxon>
        <taxon>Pseudomonadati</taxon>
        <taxon>Pseudomonadota</taxon>
        <taxon>Betaproteobacteria</taxon>
        <taxon>Burkholderiales</taxon>
        <taxon>Alcaligenaceae</taxon>
        <taxon>Orrella</taxon>
    </lineage>
</organism>
<dbReference type="InterPro" id="IPR036397">
    <property type="entry name" value="RNaseH_sf"/>
</dbReference>
<accession>A0A2R4XP82</accession>
<dbReference type="OrthoDB" id="3542865at2"/>
<dbReference type="PANTHER" id="PTHR35004:SF6">
    <property type="entry name" value="TRANSPOSASE"/>
    <property type="match status" value="1"/>
</dbReference>
<evidence type="ECO:0000256" key="1">
    <source>
        <dbReference type="ARBA" id="ARBA00009277"/>
    </source>
</evidence>
<dbReference type="Gene3D" id="1.10.10.60">
    <property type="entry name" value="Homeodomain-like"/>
    <property type="match status" value="1"/>
</dbReference>
<protein>
    <submittedName>
        <fullName evidence="3">IS21 family transposase</fullName>
    </submittedName>
</protein>
<sequence length="501" mass="57015">MIHKIKALHDNGKGLSIRATSQELGLSRNTVRKYLRMPVEAISDQLADPSRSKRLDDHRGYLEHLLQSFPKLSAVKIARKLQAKVGELPASDRSIRRYVRTLKAQVATAQVRYYEPMLDDPPGVQCQVDPGELRKVMVGDQERTLHFVVFVLSYSRLMYVGVVFRPLDTQLFIQLHDEAMRYFGGLPQECVYDQTKLVVINEQYRELTLNQRFHAYATTAGFRIHACEGYDPESKGKVEAGVKYVKQDCLYGEVFRDQEHVREHVQQWLDNVANDRVQGTTGESPRERFERDEREHLNGYLSPACVQPVAGQTRRADKTGLIAWKANKYSVPMRWQQARVGVLESNDQLHISDLSTDEVIASHALCHDKGKVIKNTHHYRDHAQRVSKLEADIDALIGSQTGGQLCQQLKRSEPKIYKDQLVVVRELLKRHKTVNLALIATLAQRPGMTATRLQGYLEAATAAVLRERHPEPIRPSRHALDLSAYQQLGHCTGQEVTHEPA</sequence>
<dbReference type="InterPro" id="IPR012337">
    <property type="entry name" value="RNaseH-like_sf"/>
</dbReference>
<evidence type="ECO:0000313" key="4">
    <source>
        <dbReference type="Proteomes" id="UP000244571"/>
    </source>
</evidence>
<feature type="domain" description="Integrase catalytic" evidence="2">
    <location>
        <begin position="118"/>
        <end position="293"/>
    </location>
</feature>
<gene>
    <name evidence="3" type="ORF">DBV39_03675</name>
</gene>
<dbReference type="Proteomes" id="UP000244571">
    <property type="component" value="Chromosome"/>
</dbReference>
<dbReference type="SUPFAM" id="SSF53098">
    <property type="entry name" value="Ribonuclease H-like"/>
    <property type="match status" value="1"/>
</dbReference>
<evidence type="ECO:0000259" key="2">
    <source>
        <dbReference type="PROSITE" id="PS50994"/>
    </source>
</evidence>
<name>A0A2R4XP82_9BURK</name>
<dbReference type="Gene3D" id="3.30.420.10">
    <property type="entry name" value="Ribonuclease H-like superfamily/Ribonuclease H"/>
    <property type="match status" value="1"/>
</dbReference>
<dbReference type="PROSITE" id="PS50890">
    <property type="entry name" value="PUA"/>
    <property type="match status" value="1"/>
</dbReference>
<dbReference type="NCBIfam" id="NF033546">
    <property type="entry name" value="transpos_IS21"/>
    <property type="match status" value="1"/>
</dbReference>
<dbReference type="PANTHER" id="PTHR35004">
    <property type="entry name" value="TRANSPOSASE RV3428C-RELATED"/>
    <property type="match status" value="1"/>
</dbReference>
<dbReference type="InterPro" id="IPR054353">
    <property type="entry name" value="IstA-like_C"/>
</dbReference>
<comment type="similarity">
    <text evidence="1">Belongs to the transposase IS21/IS408/IS1162 family.</text>
</comment>